<dbReference type="Gene3D" id="2.60.120.10">
    <property type="entry name" value="Jelly Rolls"/>
    <property type="match status" value="1"/>
</dbReference>
<evidence type="ECO:0000313" key="3">
    <source>
        <dbReference type="Proteomes" id="UP000005233"/>
    </source>
</evidence>
<dbReference type="InterPro" id="IPR052535">
    <property type="entry name" value="Bacilysin_H2HPP_isomerase"/>
</dbReference>
<dbReference type="EMBL" id="CP003243">
    <property type="protein sequence ID" value="AFD00766.1"/>
    <property type="molecule type" value="Genomic_DNA"/>
</dbReference>
<dbReference type="Pfam" id="PF07883">
    <property type="entry name" value="Cupin_2"/>
    <property type="match status" value="1"/>
</dbReference>
<organism evidence="2 3">
    <name type="scientific">Methanocella conradii (strain DSM 24694 / JCM 17849 / CGMCC 1.5162 / HZ254)</name>
    <dbReference type="NCBI Taxonomy" id="1041930"/>
    <lineage>
        <taxon>Archaea</taxon>
        <taxon>Methanobacteriati</taxon>
        <taxon>Methanobacteriota</taxon>
        <taxon>Stenosarchaea group</taxon>
        <taxon>Methanomicrobia</taxon>
        <taxon>Methanocellales</taxon>
        <taxon>Methanocellaceae</taxon>
        <taxon>Methanocella</taxon>
    </lineage>
</organism>
<accession>H8I7A0</accession>
<protein>
    <submittedName>
        <fullName evidence="2">Cupin domain containing protein</fullName>
    </submittedName>
</protein>
<dbReference type="STRING" id="1041930.Mtc_2026"/>
<dbReference type="PANTHER" id="PTHR40112:SF1">
    <property type="entry name" value="H2HPP ISOMERASE"/>
    <property type="match status" value="1"/>
</dbReference>
<dbReference type="PANTHER" id="PTHR40112">
    <property type="entry name" value="H2HPP ISOMERASE"/>
    <property type="match status" value="1"/>
</dbReference>
<dbReference type="eggNOG" id="arCOG02999">
    <property type="taxonomic scope" value="Archaea"/>
</dbReference>
<proteinExistence type="predicted"/>
<dbReference type="InterPro" id="IPR011051">
    <property type="entry name" value="RmlC_Cupin_sf"/>
</dbReference>
<dbReference type="HOGENOM" id="CLU_134269_1_1_2"/>
<dbReference type="AlphaFoldDB" id="H8I7A0"/>
<dbReference type="PIRSF" id="PIRSF029883">
    <property type="entry name" value="KdgF"/>
    <property type="match status" value="1"/>
</dbReference>
<feature type="domain" description="Cupin type-2" evidence="1">
    <location>
        <begin position="39"/>
        <end position="98"/>
    </location>
</feature>
<gene>
    <name evidence="2" type="ordered locus">Mtc_2026</name>
</gene>
<evidence type="ECO:0000313" key="2">
    <source>
        <dbReference type="EMBL" id="AFD00766.1"/>
    </source>
</evidence>
<name>H8I7A0_METCZ</name>
<dbReference type="InterPro" id="IPR014710">
    <property type="entry name" value="RmlC-like_jellyroll"/>
</dbReference>
<dbReference type="InterPro" id="IPR025499">
    <property type="entry name" value="KdgF"/>
</dbReference>
<keyword evidence="3" id="KW-1185">Reference proteome</keyword>
<reference evidence="2 3" key="1">
    <citation type="journal article" date="2012" name="J. Bacteriol.">
        <title>Complete genome sequence of a thermophilic methanogen, Methanocella conradii HZ254, isolated from Chinese rice field soil.</title>
        <authorList>
            <person name="Lu Z."/>
            <person name="Lu Y."/>
        </authorList>
    </citation>
    <scope>NUCLEOTIDE SEQUENCE [LARGE SCALE GENOMIC DNA]</scope>
    <source>
        <strain evidence="3">DSM 24694 / JCM 17849 / CGMCC 1.5162 / HZ254</strain>
    </source>
</reference>
<evidence type="ECO:0000259" key="1">
    <source>
        <dbReference type="Pfam" id="PF07883"/>
    </source>
</evidence>
<sequence>MDYMKYMIQKTSQTGYIKVVEGITRRTLVYGNSTLMAEFCLGKGRTLPVHRHPHEQTGYLVSGHIILTIDGKPHDMKPGDSWAIPGNVEHGAEVIEDSVAIEVFSPVREDYKP</sequence>
<dbReference type="SUPFAM" id="SSF51182">
    <property type="entry name" value="RmlC-like cupins"/>
    <property type="match status" value="1"/>
</dbReference>
<dbReference type="InterPro" id="IPR013096">
    <property type="entry name" value="Cupin_2"/>
</dbReference>
<dbReference type="KEGG" id="mez:Mtc_2026"/>
<dbReference type="CDD" id="cd02238">
    <property type="entry name" value="cupin_KdgF"/>
    <property type="match status" value="1"/>
</dbReference>
<dbReference type="Proteomes" id="UP000005233">
    <property type="component" value="Chromosome"/>
</dbReference>